<gene>
    <name evidence="1" type="ORF">PCOR1329_LOCUS2963</name>
</gene>
<name>A0ABN9PH82_9DINO</name>
<keyword evidence="2" id="KW-1185">Reference proteome</keyword>
<comment type="caution">
    <text evidence="1">The sequence shown here is derived from an EMBL/GenBank/DDBJ whole genome shotgun (WGS) entry which is preliminary data.</text>
</comment>
<dbReference type="Proteomes" id="UP001189429">
    <property type="component" value="Unassembled WGS sequence"/>
</dbReference>
<evidence type="ECO:0000313" key="1">
    <source>
        <dbReference type="EMBL" id="CAK0792323.1"/>
    </source>
</evidence>
<accession>A0ABN9PH82</accession>
<protein>
    <submittedName>
        <fullName evidence="1">Uncharacterized protein</fullName>
    </submittedName>
</protein>
<proteinExistence type="predicted"/>
<evidence type="ECO:0000313" key="2">
    <source>
        <dbReference type="Proteomes" id="UP001189429"/>
    </source>
</evidence>
<feature type="non-terminal residue" evidence="1">
    <location>
        <position position="77"/>
    </location>
</feature>
<reference evidence="1" key="1">
    <citation type="submission" date="2023-10" db="EMBL/GenBank/DDBJ databases">
        <authorList>
            <person name="Chen Y."/>
            <person name="Shah S."/>
            <person name="Dougan E. K."/>
            <person name="Thang M."/>
            <person name="Chan C."/>
        </authorList>
    </citation>
    <scope>NUCLEOTIDE SEQUENCE [LARGE SCALE GENOMIC DNA]</scope>
</reference>
<dbReference type="EMBL" id="CAUYUJ010000754">
    <property type="protein sequence ID" value="CAK0792323.1"/>
    <property type="molecule type" value="Genomic_DNA"/>
</dbReference>
<organism evidence="1 2">
    <name type="scientific">Prorocentrum cordatum</name>
    <dbReference type="NCBI Taxonomy" id="2364126"/>
    <lineage>
        <taxon>Eukaryota</taxon>
        <taxon>Sar</taxon>
        <taxon>Alveolata</taxon>
        <taxon>Dinophyceae</taxon>
        <taxon>Prorocentrales</taxon>
        <taxon>Prorocentraceae</taxon>
        <taxon>Prorocentrum</taxon>
    </lineage>
</organism>
<sequence>MSNAGKNLIVLDRGIADVWDMARGVVVKRLNVGEGYNSICQSGRHIFLSRESDAGPVVSSLEMPPALSALLGMSKPK</sequence>